<dbReference type="OrthoDB" id="299638at2759"/>
<keyword evidence="1" id="KW-0175">Coiled coil</keyword>
<feature type="region of interest" description="Disordered" evidence="2">
    <location>
        <begin position="748"/>
        <end position="775"/>
    </location>
</feature>
<gene>
    <name evidence="3" type="ORF">H257_09678</name>
</gene>
<dbReference type="RefSeq" id="XP_009834276.1">
    <property type="nucleotide sequence ID" value="XM_009835974.1"/>
</dbReference>
<evidence type="ECO:0000256" key="1">
    <source>
        <dbReference type="SAM" id="Coils"/>
    </source>
</evidence>
<accession>W4GA44</accession>
<feature type="compositionally biased region" description="Low complexity" evidence="2">
    <location>
        <begin position="38"/>
        <end position="49"/>
    </location>
</feature>
<protein>
    <submittedName>
        <fullName evidence="3">Uncharacterized protein</fullName>
    </submittedName>
</protein>
<dbReference type="InterPro" id="IPR026205">
    <property type="entry name" value="PIBF1"/>
</dbReference>
<feature type="compositionally biased region" description="Basic and acidic residues" evidence="2">
    <location>
        <begin position="13"/>
        <end position="23"/>
    </location>
</feature>
<organism evidence="3">
    <name type="scientific">Aphanomyces astaci</name>
    <name type="common">Crayfish plague agent</name>
    <dbReference type="NCBI Taxonomy" id="112090"/>
    <lineage>
        <taxon>Eukaryota</taxon>
        <taxon>Sar</taxon>
        <taxon>Stramenopiles</taxon>
        <taxon>Oomycota</taxon>
        <taxon>Saprolegniomycetes</taxon>
        <taxon>Saprolegniales</taxon>
        <taxon>Verrucalvaceae</taxon>
        <taxon>Aphanomyces</taxon>
    </lineage>
</organism>
<feature type="compositionally biased region" description="Basic and acidic residues" evidence="2">
    <location>
        <begin position="50"/>
        <end position="60"/>
    </location>
</feature>
<feature type="region of interest" description="Disordered" evidence="2">
    <location>
        <begin position="1"/>
        <end position="99"/>
    </location>
</feature>
<evidence type="ECO:0000256" key="2">
    <source>
        <dbReference type="SAM" id="MobiDB-lite"/>
    </source>
</evidence>
<reference evidence="3" key="1">
    <citation type="submission" date="2013-12" db="EMBL/GenBank/DDBJ databases">
        <title>The Genome Sequence of Aphanomyces astaci APO3.</title>
        <authorList>
            <consortium name="The Broad Institute Genomics Platform"/>
            <person name="Russ C."/>
            <person name="Tyler B."/>
            <person name="van West P."/>
            <person name="Dieguez-Uribeondo J."/>
            <person name="Young S.K."/>
            <person name="Zeng Q."/>
            <person name="Gargeya S."/>
            <person name="Fitzgerald M."/>
            <person name="Abouelleil A."/>
            <person name="Alvarado L."/>
            <person name="Chapman S.B."/>
            <person name="Gainer-Dewar J."/>
            <person name="Goldberg J."/>
            <person name="Griggs A."/>
            <person name="Gujja S."/>
            <person name="Hansen M."/>
            <person name="Howarth C."/>
            <person name="Imamovic A."/>
            <person name="Ireland A."/>
            <person name="Larimer J."/>
            <person name="McCowan C."/>
            <person name="Murphy C."/>
            <person name="Pearson M."/>
            <person name="Poon T.W."/>
            <person name="Priest M."/>
            <person name="Roberts A."/>
            <person name="Saif S."/>
            <person name="Shea T."/>
            <person name="Sykes S."/>
            <person name="Wortman J."/>
            <person name="Nusbaum C."/>
            <person name="Birren B."/>
        </authorList>
    </citation>
    <scope>NUCLEOTIDE SEQUENCE [LARGE SCALE GENOMIC DNA]</scope>
    <source>
        <strain evidence="3">APO3</strain>
    </source>
</reference>
<dbReference type="EMBL" id="KI913137">
    <property type="protein sequence ID" value="ETV76151.1"/>
    <property type="molecule type" value="Genomic_DNA"/>
</dbReference>
<proteinExistence type="predicted"/>
<dbReference type="AlphaFoldDB" id="W4GA44"/>
<dbReference type="PANTHER" id="PTHR18950">
    <property type="entry name" value="PROGESTERONE-INDUCED BLOCKING FACTOR 1"/>
    <property type="match status" value="1"/>
</dbReference>
<feature type="coiled-coil region" evidence="1">
    <location>
        <begin position="349"/>
        <end position="376"/>
    </location>
</feature>
<dbReference type="STRING" id="112090.W4GA44"/>
<dbReference type="PANTHER" id="PTHR18950:SF0">
    <property type="entry name" value="PROGESTERONE IMMUNOMODULATORY BINDING FACTOR 1"/>
    <property type="match status" value="1"/>
</dbReference>
<name>W4GA44_APHAT</name>
<dbReference type="VEuPathDB" id="FungiDB:H257_09678"/>
<evidence type="ECO:0000313" key="3">
    <source>
        <dbReference type="EMBL" id="ETV76151.1"/>
    </source>
</evidence>
<dbReference type="GO" id="GO:0005815">
    <property type="term" value="C:microtubule organizing center"/>
    <property type="evidence" value="ECO:0007669"/>
    <property type="project" value="TreeGrafter"/>
</dbReference>
<dbReference type="GeneID" id="20811674"/>
<feature type="coiled-coil region" evidence="1">
    <location>
        <begin position="633"/>
        <end position="709"/>
    </location>
</feature>
<sequence>MADGNARSKQRRDHTSAKHKVQDSEEDDDDEKKDDLESSSSPNSSSVASDSKDRRSEANPRRTPAGGRNKSDDSSSALSLPHSFDDFTPGSTPAVSPAPNRLRTFDAELKRPPPVQTSAMPSQFNATNGPRVQDAMRKFYELQVDKMRKQLAAVLEDKTQTQRLLATERQTHENTVTTLQTSYRRDAAQWKSDKAASEARIALLERRLVAEKASFVELRVSDALAQEFQKQDQDALTLAEFIQMRVYELIQPHVAAADRAAKELHDVASRHAECAATVAALERTARIAKQQQDKSDLALHDMEVERDDVAQQLEAAQAALLEQRRVAVQSDDDDGINWKEKFTALDLDLMRARQRAADLQVENEQLAQKVQLLSVDKAYLVQDKELTAEKILQLTRALDDATATCRRLELSKATFLEQIESTREETRSLFEKRMEVELAKLQDASRKEMDLLRDNGKQLYERENRLLREARLDAQSQLDHLHTKVSELQHAYEDKVLESTRADAKWTTDVAALRNDLKMKHFELAQLGRQFDDTSRQLHQSHLENDMYKQKVDAHKAEFAKLEASTGKQIAQLQLAVAAEREKLHAYDKLEVEMDNAILQSGALTDEASATFAMIPTAPKRRFQQSVALAQKLVQTEQQLATTRQQLEYMETEKAQVASELAAARLAVHHMHQPQQFLIEKLKAKDDEVQTLQRQVTRLDESVARHQQETNTQLQAKLALQNQLQLLLSRRHELDTLKAFVLKAAQTTPSTETGSSSHQQHPHLQPPPTPLDTKVPKWYLKLRQQQPTT</sequence>
<dbReference type="GO" id="GO:0060271">
    <property type="term" value="P:cilium assembly"/>
    <property type="evidence" value="ECO:0007669"/>
    <property type="project" value="TreeGrafter"/>
</dbReference>